<reference evidence="2 3" key="1">
    <citation type="journal article" date="2007" name="Proc. Natl. Acad. Sci. U.S.A.">
        <title>Nucleomorph genome of Hemiselmis andersenii reveals complete intron loss and compaction as a driver of protein structure and function.</title>
        <authorList>
            <person name="Lane C.E."/>
            <person name="van den Heuvel K."/>
            <person name="Kozera C."/>
            <person name="Curtis B.A."/>
            <person name="Parsons B.J."/>
            <person name="Bowman S."/>
            <person name="Archibald J.M."/>
        </authorList>
    </citation>
    <scope>NUCLEOTIDE SEQUENCE [LARGE SCALE GENOMIC DNA]</scope>
    <source>
        <strain evidence="2 3">CCMP644</strain>
    </source>
</reference>
<keyword evidence="1" id="KW-1133">Transmembrane helix</keyword>
<feature type="transmembrane region" description="Helical" evidence="1">
    <location>
        <begin position="148"/>
        <end position="170"/>
    </location>
</feature>
<dbReference type="Proteomes" id="UP000243127">
    <property type="component" value="Nucleomorph 1"/>
</dbReference>
<organism evidence="2 3">
    <name type="scientific">Hemiselmis andersenii</name>
    <name type="common">Cryptophyte alga</name>
    <dbReference type="NCBI Taxonomy" id="464988"/>
    <lineage>
        <taxon>Eukaryota</taxon>
        <taxon>Cryptophyceae</taxon>
        <taxon>Cryptomonadales</taxon>
        <taxon>Hemiselmidaceae</taxon>
        <taxon>Hemiselmis</taxon>
    </lineage>
</organism>
<name>A9BK79_HEMAN</name>
<accession>A9BK79</accession>
<feature type="transmembrane region" description="Helical" evidence="1">
    <location>
        <begin position="194"/>
        <end position="218"/>
    </location>
</feature>
<keyword evidence="1" id="KW-0472">Membrane</keyword>
<dbReference type="GeneID" id="5739342"/>
<sequence>MKTNYKKFINQIQISKKKLLKSLTLKQLKRKPAFLSKKKLRMIFFKFFYFININFLIEIKNFFLGSIIFGNTQKDTRFKVNFDEIFLKNNSTIFFLKTFERYLKKKNCLNTNRKFLKISKTHKETNTKIKSFPEASFKFFFNILKIFFFWKIFWAKKIIFVIKFNFFFYLKQEKIFFSNFPKKELITEKTTSNFFFIFIKHFIYTKSISFILWIRLLFQKSFFERKKKINKHIEFLIKKKWLMYTYPKLKKGLFFLELTKGGFLNLSFFISNQKKKVISGISPARLFKKFPNKIEKIFFEILKDKFFYKEKLRIFKILGNFKFIDLGRKIYLKTLIITLKKDQNTIIQNFIFFEGKNANFGLIKLMVEFFYSKSKNKINGLSFIFGKIMNKFSWKLLFQMAKILYLEKKNQKELRTFFLNF</sequence>
<feature type="transmembrane region" description="Helical" evidence="1">
    <location>
        <begin position="47"/>
        <end position="69"/>
    </location>
</feature>
<protein>
    <submittedName>
        <fullName evidence="2">Uncharacterized protein</fullName>
    </submittedName>
</protein>
<geneLocation type="nucleomorph" evidence="2"/>
<gene>
    <name evidence="2" type="ORF">HAN_1g67</name>
</gene>
<keyword evidence="1" id="KW-0812">Transmembrane</keyword>
<keyword evidence="2" id="KW-0542">Nucleomorph</keyword>
<dbReference type="AlphaFoldDB" id="A9BK79"/>
<dbReference type="EMBL" id="CP000881">
    <property type="protein sequence ID" value="ABW97912.1"/>
    <property type="molecule type" value="Genomic_DNA"/>
</dbReference>
<evidence type="ECO:0000256" key="1">
    <source>
        <dbReference type="SAM" id="Phobius"/>
    </source>
</evidence>
<evidence type="ECO:0000313" key="2">
    <source>
        <dbReference type="EMBL" id="ABW97912.1"/>
    </source>
</evidence>
<dbReference type="RefSeq" id="XP_001712237.1">
    <property type="nucleotide sequence ID" value="XM_001712185.1"/>
</dbReference>
<proteinExistence type="predicted"/>
<evidence type="ECO:0000313" key="3">
    <source>
        <dbReference type="Proteomes" id="UP000243127"/>
    </source>
</evidence>